<comment type="caution">
    <text evidence="2">The sequence shown here is derived from an EMBL/GenBank/DDBJ whole genome shotgun (WGS) entry which is preliminary data.</text>
</comment>
<dbReference type="EMBL" id="JABEPP010000006">
    <property type="protein sequence ID" value="NNM74802.1"/>
    <property type="molecule type" value="Genomic_DNA"/>
</dbReference>
<dbReference type="InterPro" id="IPR009875">
    <property type="entry name" value="PilZ_domain"/>
</dbReference>
<dbReference type="Proteomes" id="UP000564885">
    <property type="component" value="Unassembled WGS sequence"/>
</dbReference>
<dbReference type="GO" id="GO:0035438">
    <property type="term" value="F:cyclic-di-GMP binding"/>
    <property type="evidence" value="ECO:0007669"/>
    <property type="project" value="InterPro"/>
</dbReference>
<sequence length="121" mass="13543">MARAEFNGGATTVDCTVRDLSESGARLQVPGSAVLPPRFVLFVPKHGRRYDAEIRWQRDGFIGIEFVRDEAEAQGGHQEGERVAKLEAEVARLRRLIEAIRADPSQARLLVERFDLTSHTT</sequence>
<dbReference type="Pfam" id="PF07238">
    <property type="entry name" value="PilZ"/>
    <property type="match status" value="1"/>
</dbReference>
<evidence type="ECO:0000313" key="3">
    <source>
        <dbReference type="Proteomes" id="UP000564885"/>
    </source>
</evidence>
<gene>
    <name evidence="2" type="ORF">HJG44_20795</name>
</gene>
<evidence type="ECO:0000313" key="2">
    <source>
        <dbReference type="EMBL" id="NNM74802.1"/>
    </source>
</evidence>
<reference evidence="2 3" key="1">
    <citation type="submission" date="2020-04" db="EMBL/GenBank/DDBJ databases">
        <title>Enterovirga sp. isolate from soil.</title>
        <authorList>
            <person name="Chea S."/>
            <person name="Kim D.-U."/>
        </authorList>
    </citation>
    <scope>NUCLEOTIDE SEQUENCE [LARGE SCALE GENOMIC DNA]</scope>
    <source>
        <strain evidence="2 3">DB1703</strain>
    </source>
</reference>
<keyword evidence="3" id="KW-1185">Reference proteome</keyword>
<dbReference type="AlphaFoldDB" id="A0A849I5Q9"/>
<feature type="domain" description="PilZ" evidence="1">
    <location>
        <begin position="3"/>
        <end position="72"/>
    </location>
</feature>
<dbReference type="SUPFAM" id="SSF141371">
    <property type="entry name" value="PilZ domain-like"/>
    <property type="match status" value="1"/>
</dbReference>
<name>A0A849I5Q9_9HYPH</name>
<proteinExistence type="predicted"/>
<organism evidence="2 3">
    <name type="scientific">Enterovirga aerilata</name>
    <dbReference type="NCBI Taxonomy" id="2730920"/>
    <lineage>
        <taxon>Bacteria</taxon>
        <taxon>Pseudomonadati</taxon>
        <taxon>Pseudomonadota</taxon>
        <taxon>Alphaproteobacteria</taxon>
        <taxon>Hyphomicrobiales</taxon>
        <taxon>Methylobacteriaceae</taxon>
        <taxon>Enterovirga</taxon>
    </lineage>
</organism>
<evidence type="ECO:0000259" key="1">
    <source>
        <dbReference type="Pfam" id="PF07238"/>
    </source>
</evidence>
<accession>A0A849I5Q9</accession>
<protein>
    <submittedName>
        <fullName evidence="2">PilZ domain-containing protein</fullName>
    </submittedName>
</protein>